<sequence>MAKEITRADIMDMAEYAKVRAEKRRALVDVKRNRRVPLGPHATFYFENYETMWQQIHEMLFIERGGEAQIPDELEAYNPLIPNGRELVATLMFEIDNPVVRKNVLSKLGGVEETGFMRFAGHEIVAKAEEDVDRTTADGKASSVQFLHFNFSDEQAKAFAAPGTEVVLGLKHPGYAHMTILPEAVREALSKDFD</sequence>
<dbReference type="AlphaFoldDB" id="A0A918XMT7"/>
<dbReference type="RefSeq" id="WP_189987137.1">
    <property type="nucleotide sequence ID" value="NZ_BMZS01000001.1"/>
</dbReference>
<gene>
    <name evidence="1" type="ORF">GCM10017083_02970</name>
</gene>
<organism evidence="1 2">
    <name type="scientific">Thalassobaculum fulvum</name>
    <dbReference type="NCBI Taxonomy" id="1633335"/>
    <lineage>
        <taxon>Bacteria</taxon>
        <taxon>Pseudomonadati</taxon>
        <taxon>Pseudomonadota</taxon>
        <taxon>Alphaproteobacteria</taxon>
        <taxon>Rhodospirillales</taxon>
        <taxon>Thalassobaculaceae</taxon>
        <taxon>Thalassobaculum</taxon>
    </lineage>
</organism>
<reference evidence="1" key="1">
    <citation type="journal article" date="2014" name="Int. J. Syst. Evol. Microbiol.">
        <title>Complete genome sequence of Corynebacterium casei LMG S-19264T (=DSM 44701T), isolated from a smear-ripened cheese.</title>
        <authorList>
            <consortium name="US DOE Joint Genome Institute (JGI-PGF)"/>
            <person name="Walter F."/>
            <person name="Albersmeier A."/>
            <person name="Kalinowski J."/>
            <person name="Ruckert C."/>
        </authorList>
    </citation>
    <scope>NUCLEOTIDE SEQUENCE</scope>
    <source>
        <strain evidence="1">KCTC 42651</strain>
    </source>
</reference>
<dbReference type="Pfam" id="PF12007">
    <property type="entry name" value="DUF3501"/>
    <property type="match status" value="1"/>
</dbReference>
<evidence type="ECO:0000313" key="2">
    <source>
        <dbReference type="Proteomes" id="UP000630353"/>
    </source>
</evidence>
<reference evidence="1" key="2">
    <citation type="submission" date="2020-09" db="EMBL/GenBank/DDBJ databases">
        <authorList>
            <person name="Sun Q."/>
            <person name="Kim S."/>
        </authorList>
    </citation>
    <scope>NUCLEOTIDE SEQUENCE</scope>
    <source>
        <strain evidence="1">KCTC 42651</strain>
    </source>
</reference>
<protein>
    <recommendedName>
        <fullName evidence="3">DUF3501 domain-containing protein</fullName>
    </recommendedName>
</protein>
<name>A0A918XMT7_9PROT</name>
<accession>A0A918XMT7</accession>
<evidence type="ECO:0008006" key="3">
    <source>
        <dbReference type="Google" id="ProtNLM"/>
    </source>
</evidence>
<evidence type="ECO:0000313" key="1">
    <source>
        <dbReference type="EMBL" id="GHD40077.1"/>
    </source>
</evidence>
<keyword evidence="2" id="KW-1185">Reference proteome</keyword>
<proteinExistence type="predicted"/>
<dbReference type="InterPro" id="IPR021890">
    <property type="entry name" value="DUF3501"/>
</dbReference>
<dbReference type="Proteomes" id="UP000630353">
    <property type="component" value="Unassembled WGS sequence"/>
</dbReference>
<dbReference type="EMBL" id="BMZS01000001">
    <property type="protein sequence ID" value="GHD40077.1"/>
    <property type="molecule type" value="Genomic_DNA"/>
</dbReference>
<comment type="caution">
    <text evidence="1">The sequence shown here is derived from an EMBL/GenBank/DDBJ whole genome shotgun (WGS) entry which is preliminary data.</text>
</comment>